<keyword evidence="1" id="KW-0472">Membrane</keyword>
<dbReference type="EMBL" id="JBHSRS010000018">
    <property type="protein sequence ID" value="MFC6281855.1"/>
    <property type="molecule type" value="Genomic_DNA"/>
</dbReference>
<evidence type="ECO:0000256" key="1">
    <source>
        <dbReference type="SAM" id="Phobius"/>
    </source>
</evidence>
<accession>A0ABW1TY97</accession>
<feature type="transmembrane region" description="Helical" evidence="1">
    <location>
        <begin position="7"/>
        <end position="29"/>
    </location>
</feature>
<sequence>MTRRHQWWTGLGVGVCMLVLLGVALVRLIPSDEELARRVVAKLEAALGVKVSVGAVHWRLLPSPALVIADAVTAQAQPVQIKKLTLYPELSALWQRRIKLDRAELDGAVVPQLSLSGLGRPGGGVAEARNPNGWIAAELPLQRFVFRQLTWISRRGIPVIYDGAVDFDSGWRPRSAELRRPEFAPATSLSLERLGQDDHWTVRIRLGGGTVDGEVELQTSARGRLHLAGKLKPQQVEVSSALQAFNRRPAIAGKVSGDSTLSADGVNGMELAQSFNTRTTFVMGPGKLLHFDLDKAIHTAGREHAGQTPLDSVTGKLETQNTADGMVTYFRGINAKSGALSASGDARLFNRQIEAEFAVDLVKGVVGVPLKVSGATNNVSVSVPGGAVAGAVVGTAVLPGVGTVIGARVGAALGKIFGSGPDGKSSTAPARQVP</sequence>
<reference evidence="3" key="1">
    <citation type="journal article" date="2019" name="Int. J. Syst. Evol. Microbiol.">
        <title>The Global Catalogue of Microorganisms (GCM) 10K type strain sequencing project: providing services to taxonomists for standard genome sequencing and annotation.</title>
        <authorList>
            <consortium name="The Broad Institute Genomics Platform"/>
            <consortium name="The Broad Institute Genome Sequencing Center for Infectious Disease"/>
            <person name="Wu L."/>
            <person name="Ma J."/>
        </authorList>
    </citation>
    <scope>NUCLEOTIDE SEQUENCE [LARGE SCALE GENOMIC DNA]</scope>
    <source>
        <strain evidence="3">CCUG 39402</strain>
    </source>
</reference>
<comment type="caution">
    <text evidence="2">The sequence shown here is derived from an EMBL/GenBank/DDBJ whole genome shotgun (WGS) entry which is preliminary data.</text>
</comment>
<keyword evidence="1" id="KW-0812">Transmembrane</keyword>
<evidence type="ECO:0000313" key="2">
    <source>
        <dbReference type="EMBL" id="MFC6281855.1"/>
    </source>
</evidence>
<dbReference type="RefSeq" id="WP_371438546.1">
    <property type="nucleotide sequence ID" value="NZ_JBHSRS010000018.1"/>
</dbReference>
<name>A0ABW1TY97_9BURK</name>
<keyword evidence="3" id="KW-1185">Reference proteome</keyword>
<evidence type="ECO:0000313" key="3">
    <source>
        <dbReference type="Proteomes" id="UP001596270"/>
    </source>
</evidence>
<dbReference type="Proteomes" id="UP001596270">
    <property type="component" value="Unassembled WGS sequence"/>
</dbReference>
<proteinExistence type="predicted"/>
<gene>
    <name evidence="2" type="ORF">ACFQND_11485</name>
</gene>
<organism evidence="2 3">
    <name type="scientific">Polaromonas aquatica</name>
    <dbReference type="NCBI Taxonomy" id="332657"/>
    <lineage>
        <taxon>Bacteria</taxon>
        <taxon>Pseudomonadati</taxon>
        <taxon>Pseudomonadota</taxon>
        <taxon>Betaproteobacteria</taxon>
        <taxon>Burkholderiales</taxon>
        <taxon>Comamonadaceae</taxon>
        <taxon>Polaromonas</taxon>
    </lineage>
</organism>
<protein>
    <recommendedName>
        <fullName evidence="4">AsmA-like C-terminal domain-containing protein</fullName>
    </recommendedName>
</protein>
<dbReference type="InterPro" id="IPR052894">
    <property type="entry name" value="AsmA-related"/>
</dbReference>
<dbReference type="PANTHER" id="PTHR30441:SF8">
    <property type="entry name" value="DUF748 DOMAIN-CONTAINING PROTEIN"/>
    <property type="match status" value="1"/>
</dbReference>
<keyword evidence="1" id="KW-1133">Transmembrane helix</keyword>
<evidence type="ECO:0008006" key="4">
    <source>
        <dbReference type="Google" id="ProtNLM"/>
    </source>
</evidence>
<dbReference type="PANTHER" id="PTHR30441">
    <property type="entry name" value="DUF748 DOMAIN-CONTAINING PROTEIN"/>
    <property type="match status" value="1"/>
</dbReference>